<dbReference type="Gene3D" id="1.25.40.10">
    <property type="entry name" value="Tetratricopeptide repeat domain"/>
    <property type="match status" value="1"/>
</dbReference>
<evidence type="ECO:0000256" key="16">
    <source>
        <dbReference type="ARBA" id="ARBA00023014"/>
    </source>
</evidence>
<feature type="chain" id="PRO_5011462582" description="Oxygen sensor histidine kinase NreB" evidence="21">
    <location>
        <begin position="33"/>
        <end position="676"/>
    </location>
</feature>
<dbReference type="InterPro" id="IPR004358">
    <property type="entry name" value="Sig_transdc_His_kin-like_C"/>
</dbReference>
<evidence type="ECO:0000256" key="7">
    <source>
        <dbReference type="ARBA" id="ARBA00022490"/>
    </source>
</evidence>
<evidence type="ECO:0000256" key="19">
    <source>
        <dbReference type="SAM" id="Coils"/>
    </source>
</evidence>
<keyword evidence="20" id="KW-0472">Membrane</keyword>
<keyword evidence="9" id="KW-0808">Transferase</keyword>
<dbReference type="InterPro" id="IPR003594">
    <property type="entry name" value="HATPase_dom"/>
</dbReference>
<evidence type="ECO:0000256" key="17">
    <source>
        <dbReference type="ARBA" id="ARBA00024827"/>
    </source>
</evidence>
<dbReference type="InterPro" id="IPR005467">
    <property type="entry name" value="His_kinase_dom"/>
</dbReference>
<proteinExistence type="predicted"/>
<keyword evidence="15" id="KW-0902">Two-component regulatory system</keyword>
<evidence type="ECO:0000256" key="1">
    <source>
        <dbReference type="ARBA" id="ARBA00000085"/>
    </source>
</evidence>
<dbReference type="SUPFAM" id="SSF55874">
    <property type="entry name" value="ATPase domain of HSP90 chaperone/DNA topoisomerase II/histidine kinase"/>
    <property type="match status" value="1"/>
</dbReference>
<dbReference type="Gene3D" id="3.30.565.10">
    <property type="entry name" value="Histidine kinase-like ATPase, C-terminal domain"/>
    <property type="match status" value="1"/>
</dbReference>
<evidence type="ECO:0000256" key="11">
    <source>
        <dbReference type="ARBA" id="ARBA00022741"/>
    </source>
</evidence>
<organism evidence="23 24">
    <name type="scientific">Paenimyroides marinum</name>
    <dbReference type="NCBI Taxonomy" id="1159016"/>
    <lineage>
        <taxon>Bacteria</taxon>
        <taxon>Pseudomonadati</taxon>
        <taxon>Bacteroidota</taxon>
        <taxon>Flavobacteriia</taxon>
        <taxon>Flavobacteriales</taxon>
        <taxon>Flavobacteriaceae</taxon>
        <taxon>Paenimyroides</taxon>
    </lineage>
</organism>
<evidence type="ECO:0000256" key="15">
    <source>
        <dbReference type="ARBA" id="ARBA00023012"/>
    </source>
</evidence>
<dbReference type="GO" id="GO:0051539">
    <property type="term" value="F:4 iron, 4 sulfur cluster binding"/>
    <property type="evidence" value="ECO:0007669"/>
    <property type="project" value="UniProtKB-KW"/>
</dbReference>
<dbReference type="PROSITE" id="PS50109">
    <property type="entry name" value="HIS_KIN"/>
    <property type="match status" value="1"/>
</dbReference>
<protein>
    <recommendedName>
        <fullName evidence="5">Oxygen sensor histidine kinase NreB</fullName>
        <ecNumber evidence="4">2.7.13.3</ecNumber>
    </recommendedName>
    <alternativeName>
        <fullName evidence="18">Nitrogen regulation protein B</fullName>
    </alternativeName>
</protein>
<keyword evidence="14" id="KW-0408">Iron</keyword>
<evidence type="ECO:0000256" key="12">
    <source>
        <dbReference type="ARBA" id="ARBA00022777"/>
    </source>
</evidence>
<keyword evidence="6" id="KW-0004">4Fe-4S</keyword>
<evidence type="ECO:0000256" key="20">
    <source>
        <dbReference type="SAM" id="Phobius"/>
    </source>
</evidence>
<keyword evidence="21" id="KW-0732">Signal</keyword>
<keyword evidence="10" id="KW-0479">Metal-binding</keyword>
<keyword evidence="13" id="KW-0067">ATP-binding</keyword>
<dbReference type="SMART" id="SM00387">
    <property type="entry name" value="HATPase_c"/>
    <property type="match status" value="1"/>
</dbReference>
<dbReference type="GO" id="GO:0046983">
    <property type="term" value="F:protein dimerization activity"/>
    <property type="evidence" value="ECO:0007669"/>
    <property type="project" value="InterPro"/>
</dbReference>
<evidence type="ECO:0000256" key="13">
    <source>
        <dbReference type="ARBA" id="ARBA00022840"/>
    </source>
</evidence>
<evidence type="ECO:0000313" key="24">
    <source>
        <dbReference type="Proteomes" id="UP000199634"/>
    </source>
</evidence>
<evidence type="ECO:0000259" key="22">
    <source>
        <dbReference type="PROSITE" id="PS50109"/>
    </source>
</evidence>
<name>A0A1H6MDR1_9FLAO</name>
<gene>
    <name evidence="23" type="ORF">SAMN02927937_02371</name>
</gene>
<keyword evidence="20" id="KW-0812">Transmembrane</keyword>
<dbReference type="GO" id="GO:0005737">
    <property type="term" value="C:cytoplasm"/>
    <property type="evidence" value="ECO:0007669"/>
    <property type="project" value="UniProtKB-SubCell"/>
</dbReference>
<feature type="signal peptide" evidence="21">
    <location>
        <begin position="1"/>
        <end position="32"/>
    </location>
</feature>
<feature type="coiled-coil region" evidence="19">
    <location>
        <begin position="375"/>
        <end position="411"/>
    </location>
</feature>
<dbReference type="CDD" id="cd16917">
    <property type="entry name" value="HATPase_UhpB-NarQ-NarX-like"/>
    <property type="match status" value="1"/>
</dbReference>
<dbReference type="InterPro" id="IPR011990">
    <property type="entry name" value="TPR-like_helical_dom_sf"/>
</dbReference>
<dbReference type="GO" id="GO:0046872">
    <property type="term" value="F:metal ion binding"/>
    <property type="evidence" value="ECO:0007669"/>
    <property type="project" value="UniProtKB-KW"/>
</dbReference>
<keyword evidence="19" id="KW-0175">Coiled coil</keyword>
<evidence type="ECO:0000256" key="2">
    <source>
        <dbReference type="ARBA" id="ARBA00001966"/>
    </source>
</evidence>
<dbReference type="InterPro" id="IPR011712">
    <property type="entry name" value="Sig_transdc_His_kin_sub3_dim/P"/>
</dbReference>
<keyword evidence="8" id="KW-0597">Phosphoprotein</keyword>
<evidence type="ECO:0000256" key="4">
    <source>
        <dbReference type="ARBA" id="ARBA00012438"/>
    </source>
</evidence>
<dbReference type="AlphaFoldDB" id="A0A1H6MDR1"/>
<dbReference type="SUPFAM" id="SSF48452">
    <property type="entry name" value="TPR-like"/>
    <property type="match status" value="1"/>
</dbReference>
<dbReference type="Pfam" id="PF02518">
    <property type="entry name" value="HATPase_c"/>
    <property type="match status" value="1"/>
</dbReference>
<dbReference type="GO" id="GO:0000155">
    <property type="term" value="F:phosphorelay sensor kinase activity"/>
    <property type="evidence" value="ECO:0007669"/>
    <property type="project" value="InterPro"/>
</dbReference>
<feature type="domain" description="Histidine kinase" evidence="22">
    <location>
        <begin position="483"/>
        <end position="676"/>
    </location>
</feature>
<dbReference type="Proteomes" id="UP000199634">
    <property type="component" value="Unassembled WGS sequence"/>
</dbReference>
<dbReference type="PANTHER" id="PTHR24421">
    <property type="entry name" value="NITRATE/NITRITE SENSOR PROTEIN NARX-RELATED"/>
    <property type="match status" value="1"/>
</dbReference>
<evidence type="ECO:0000256" key="18">
    <source>
        <dbReference type="ARBA" id="ARBA00030800"/>
    </source>
</evidence>
<dbReference type="PANTHER" id="PTHR24421:SF10">
    <property type="entry name" value="NITRATE_NITRITE SENSOR PROTEIN NARQ"/>
    <property type="match status" value="1"/>
</dbReference>
<comment type="catalytic activity">
    <reaction evidence="1">
        <text>ATP + protein L-histidine = ADP + protein N-phospho-L-histidine.</text>
        <dbReference type="EC" id="2.7.13.3"/>
    </reaction>
</comment>
<dbReference type="Pfam" id="PF07730">
    <property type="entry name" value="HisKA_3"/>
    <property type="match status" value="1"/>
</dbReference>
<dbReference type="STRING" id="1159016.SAMN02927937_02371"/>
<keyword evidence="16" id="KW-0411">Iron-sulfur</keyword>
<dbReference type="GO" id="GO:0005524">
    <property type="term" value="F:ATP binding"/>
    <property type="evidence" value="ECO:0007669"/>
    <property type="project" value="UniProtKB-KW"/>
</dbReference>
<evidence type="ECO:0000256" key="10">
    <source>
        <dbReference type="ARBA" id="ARBA00022723"/>
    </source>
</evidence>
<comment type="function">
    <text evidence="17">Member of the two-component regulatory system NreB/NreC involved in the control of dissimilatory nitrate/nitrite reduction in response to oxygen. NreB functions as a direct oxygen sensor histidine kinase which is autophosphorylated, in the absence of oxygen, probably at the conserved histidine residue, and transfers its phosphate group probably to a conserved aspartate residue of NreC. NreB/NreC activates the expression of the nitrate (narGHJI) and nitrite (nir) reductase operons, as well as the putative nitrate transporter gene narT.</text>
</comment>
<dbReference type="InterPro" id="IPR050482">
    <property type="entry name" value="Sensor_HK_TwoCompSys"/>
</dbReference>
<keyword evidence="7" id="KW-0963">Cytoplasm</keyword>
<sequence length="676" mass="77874">MKNNNTDNIWMFRLAISWIVILNMFGFSTATAQDAINQHADSLLNIANKAPNKQLKIEGLLDVSVFWIDYDTVKAHHYLEEAHKLMKEPPTAYQKGLYHLYHANIVMDFRPEEAKIEFITADSLLKKDTSAKSYFYRSKLWNNYGMILQRANKNDEFMEVIIKKSIPYARLSGDSVQVGKQLENVGILFFNFFNYKKAAEFYKKALQATLTLDENKQIRLNIFINAAKNEIHLKDLPKARVFLDSAKVYVQQFPHATKIIPSYYTTELAYYKNVGNKKKVLENYNKGMEFSQKYNDKYTIQDLNFGLFDFYNNLGDFKNAQRYLKLSYENRAFSVLQNQVVYQWELAKIESKLGNYKAAYYYMDSLKVTMDSIYQKDVSTKILDLEQQYQTKEKENQILRLETKNKQQELAIAKSRWWELALGAGLALAVFVAYFLWKLSTKNKKLLIQNDLLHKEELRAMRQQERLSQYDSMLQGQEAERSRMAKDLHDGLGGLLAGVKLKLSSIVARAGGAQASEKNAIDDVVRQLDYSVDELRRIAHDMMPESLRFGGLAPALSDLCRYMGTPMVQVVFQNLGIEDNYPDQLRVTVYRVVQELLANAIKHAHATKIILQCSELDNWLFVTVEDNGKGMEQQEEKSKKGLGLVNIQNRISLLNGHIETISQPGEGTTVNIQIPL</sequence>
<dbReference type="GO" id="GO:0016020">
    <property type="term" value="C:membrane"/>
    <property type="evidence" value="ECO:0007669"/>
    <property type="project" value="InterPro"/>
</dbReference>
<comment type="cofactor">
    <cofactor evidence="2">
        <name>[4Fe-4S] cluster</name>
        <dbReference type="ChEBI" id="CHEBI:49883"/>
    </cofactor>
</comment>
<evidence type="ECO:0000256" key="9">
    <source>
        <dbReference type="ARBA" id="ARBA00022679"/>
    </source>
</evidence>
<evidence type="ECO:0000256" key="14">
    <source>
        <dbReference type="ARBA" id="ARBA00023004"/>
    </source>
</evidence>
<feature type="transmembrane region" description="Helical" evidence="20">
    <location>
        <begin position="417"/>
        <end position="437"/>
    </location>
</feature>
<keyword evidence="24" id="KW-1185">Reference proteome</keyword>
<dbReference type="EC" id="2.7.13.3" evidence="4"/>
<dbReference type="Gene3D" id="1.20.5.1930">
    <property type="match status" value="1"/>
</dbReference>
<dbReference type="RefSeq" id="WP_177165082.1">
    <property type="nucleotide sequence ID" value="NZ_FNXE01000039.1"/>
</dbReference>
<keyword evidence="12 23" id="KW-0418">Kinase</keyword>
<comment type="subcellular location">
    <subcellularLocation>
        <location evidence="3">Cytoplasm</location>
    </subcellularLocation>
</comment>
<evidence type="ECO:0000256" key="8">
    <source>
        <dbReference type="ARBA" id="ARBA00022553"/>
    </source>
</evidence>
<dbReference type="EMBL" id="FNXE01000039">
    <property type="protein sequence ID" value="SEH95690.1"/>
    <property type="molecule type" value="Genomic_DNA"/>
</dbReference>
<dbReference type="InterPro" id="IPR036890">
    <property type="entry name" value="HATPase_C_sf"/>
</dbReference>
<dbReference type="PRINTS" id="PR00344">
    <property type="entry name" value="BCTRLSENSOR"/>
</dbReference>
<evidence type="ECO:0000256" key="5">
    <source>
        <dbReference type="ARBA" id="ARBA00017322"/>
    </source>
</evidence>
<keyword evidence="11" id="KW-0547">Nucleotide-binding</keyword>
<evidence type="ECO:0000256" key="6">
    <source>
        <dbReference type="ARBA" id="ARBA00022485"/>
    </source>
</evidence>
<evidence type="ECO:0000256" key="3">
    <source>
        <dbReference type="ARBA" id="ARBA00004496"/>
    </source>
</evidence>
<keyword evidence="20" id="KW-1133">Transmembrane helix</keyword>
<accession>A0A1H6MDR1</accession>
<reference evidence="23 24" key="1">
    <citation type="submission" date="2016-10" db="EMBL/GenBank/DDBJ databases">
        <authorList>
            <person name="de Groot N.N."/>
        </authorList>
    </citation>
    <scope>NUCLEOTIDE SEQUENCE [LARGE SCALE GENOMIC DNA]</scope>
    <source>
        <strain evidence="23 24">CGMCC 1.10825</strain>
    </source>
</reference>
<evidence type="ECO:0000256" key="21">
    <source>
        <dbReference type="SAM" id="SignalP"/>
    </source>
</evidence>
<evidence type="ECO:0000313" key="23">
    <source>
        <dbReference type="EMBL" id="SEH95690.1"/>
    </source>
</evidence>